<keyword evidence="3" id="KW-1185">Reference proteome</keyword>
<organism evidence="2 3">
    <name type="scientific">Actinacidiphila reveromycinica</name>
    <dbReference type="NCBI Taxonomy" id="659352"/>
    <lineage>
        <taxon>Bacteria</taxon>
        <taxon>Bacillati</taxon>
        <taxon>Actinomycetota</taxon>
        <taxon>Actinomycetes</taxon>
        <taxon>Kitasatosporales</taxon>
        <taxon>Streptomycetaceae</taxon>
        <taxon>Actinacidiphila</taxon>
    </lineage>
</organism>
<proteinExistence type="predicted"/>
<evidence type="ECO:0000313" key="2">
    <source>
        <dbReference type="EMBL" id="BBA97195.1"/>
    </source>
</evidence>
<reference evidence="2 3" key="3">
    <citation type="journal article" date="2011" name="Nat. Chem. Biol.">
        <title>Reveromycin A biosynthesis uses RevG and RevJ for stereospecific spiroacetal formation.</title>
        <authorList>
            <person name="Takahashi S."/>
            <person name="Toyoda A."/>
            <person name="Sekiyama Y."/>
            <person name="Takagi H."/>
            <person name="Nogawa T."/>
            <person name="Uramoto M."/>
            <person name="Suzuki R."/>
            <person name="Koshino H."/>
            <person name="Kumano T."/>
            <person name="Panthee S."/>
            <person name="Dairi T."/>
            <person name="Ishikawa J."/>
            <person name="Ikeda H."/>
            <person name="Sakaki Y."/>
            <person name="Osada H."/>
        </authorList>
    </citation>
    <scope>NUCLEOTIDE SEQUENCE [LARGE SCALE GENOMIC DNA]</scope>
    <source>
        <strain evidence="2 3">SN-593</strain>
    </source>
</reference>
<reference evidence="2 3" key="2">
    <citation type="journal article" date="2011" name="J. Antibiot.">
        <title>Furaquinocins I and J: novel polyketide isoprenoid hybrid compounds from Streptomyces reveromyceticus SN-593.</title>
        <authorList>
            <person name="Panthee S."/>
            <person name="Takahashi S."/>
            <person name="Takagi H."/>
            <person name="Nogawa T."/>
            <person name="Oowada E."/>
            <person name="Uramoto M."/>
            <person name="Osada H."/>
        </authorList>
    </citation>
    <scope>NUCLEOTIDE SEQUENCE [LARGE SCALE GENOMIC DNA]</scope>
    <source>
        <strain evidence="2 3">SN-593</strain>
    </source>
</reference>
<dbReference type="EMBL" id="AP018365">
    <property type="protein sequence ID" value="BBA97195.1"/>
    <property type="molecule type" value="Genomic_DNA"/>
</dbReference>
<sequence>MPLEALRGARGVALPEWPGRSARDRRILTYLGTHLVLDRPGVLVPLPAVLLLGPRGSGKTTTLAVVEEWARAHPFAGLDLEAMRRSGATVFDALVELAFQLQEGKEGFRPLHFPSFTLLLMALRAAVTTEDRDRAIREMGGVLASATRQGYDLESLEPFIEGVATAIGGLPVGWIAQILPGIRAAQRLRARVRLNKRIDRAAAAVGAPRAGAGFLVGANRLFHGNPVQRRRVERMLYAAFRADLVAAYTHRHNHDRRTSACLVTLDNVDTELGDALLELVLGARDGPGAGLDPLLVVAAARRPPGELIGAGGGPVPASGDTAGWTGGAFAPVPAGRLHVGRLRDLDAGEVEAHAKRLIRALPDEDQPSVARASAWLGWNVYTATRGQPAATGALLDALARFPAATPWEERLERWPEIPARPAPGRDDDGAPPTVAEAVLDVLLADCDTGLRRVLPRAAAAASHVQAGAAPGLWQGVSGVQQRAFATGGEVAFHPAARYLLLRRLDADTHAQQAASWDGAHAALAAAALDDEGAAGEDAGRVVAYHDLARGDLAAAADYLRGRLPPASPVETWCRDLSYLQRAPARRPAGGPEPAQERYERLVGDPPGDGARRAIVRLLAAGWITAHPGTDPYARWYEDPFGDPYAELYDDIAHEFRNLHDVRGIGGAARAVFAARAREYDELSRGKPW</sequence>
<gene>
    <name evidence="2" type="ORF">RVR_2825</name>
</gene>
<dbReference type="Proteomes" id="UP000595703">
    <property type="component" value="Chromosome"/>
</dbReference>
<name>A0A7U3UR60_9ACTN</name>
<evidence type="ECO:0000313" key="3">
    <source>
        <dbReference type="Proteomes" id="UP000595703"/>
    </source>
</evidence>
<accession>A0A7U3UR60</accession>
<reference evidence="2 3" key="4">
    <citation type="journal article" date="2020" name="Sci. Rep.">
        <title>beta-carboline chemical signals induce reveromycin production through a LuxR family regulator in Streptomyces sp. SN-593.</title>
        <authorList>
            <person name="Panthee S."/>
            <person name="Kito N."/>
            <person name="Hayashi T."/>
            <person name="Shimizu T."/>
            <person name="Ishikawa J."/>
            <person name="Hamamoto H."/>
            <person name="Osada H."/>
            <person name="Takahashi S."/>
        </authorList>
    </citation>
    <scope>NUCLEOTIDE SEQUENCE [LARGE SCALE GENOMIC DNA]</scope>
    <source>
        <strain evidence="2 3">SN-593</strain>
    </source>
</reference>
<reference evidence="2 3" key="1">
    <citation type="journal article" date="2010" name="J. Bacteriol.">
        <title>Biochemical characterization of a novel indole prenyltransferase from Streptomyces sp. SN-593.</title>
        <authorList>
            <person name="Takahashi S."/>
            <person name="Takagi H."/>
            <person name="Toyoda A."/>
            <person name="Uramoto M."/>
            <person name="Nogawa T."/>
            <person name="Ueki M."/>
            <person name="Sakaki Y."/>
            <person name="Osada H."/>
        </authorList>
    </citation>
    <scope>NUCLEOTIDE SEQUENCE [LARGE SCALE GENOMIC DNA]</scope>
    <source>
        <strain evidence="2 3">SN-593</strain>
    </source>
</reference>
<protein>
    <submittedName>
        <fullName evidence="2">Uncharacterized protein</fullName>
    </submittedName>
</protein>
<dbReference type="AlphaFoldDB" id="A0A7U3UR60"/>
<feature type="compositionally biased region" description="Low complexity" evidence="1">
    <location>
        <begin position="583"/>
        <end position="593"/>
    </location>
</feature>
<evidence type="ECO:0000256" key="1">
    <source>
        <dbReference type="SAM" id="MobiDB-lite"/>
    </source>
</evidence>
<dbReference type="KEGG" id="arev:RVR_2825"/>
<feature type="region of interest" description="Disordered" evidence="1">
    <location>
        <begin position="583"/>
        <end position="605"/>
    </location>
</feature>